<feature type="coiled-coil region" evidence="1">
    <location>
        <begin position="386"/>
        <end position="416"/>
    </location>
</feature>
<keyword evidence="1" id="KW-0175">Coiled coil</keyword>
<dbReference type="GO" id="GO:0000731">
    <property type="term" value="P:DNA synthesis involved in DNA repair"/>
    <property type="evidence" value="ECO:0007669"/>
    <property type="project" value="TreeGrafter"/>
</dbReference>
<evidence type="ECO:0000259" key="2">
    <source>
        <dbReference type="Pfam" id="PF13166"/>
    </source>
</evidence>
<dbReference type="EMBL" id="CACRUK010000023">
    <property type="protein sequence ID" value="VYU21946.1"/>
    <property type="molecule type" value="Genomic_DNA"/>
</dbReference>
<sequence length="797" mass="91970">MLRDIAGIRLCGANFDEVTNILLLDPHEGNKVKPVKGTLLYGRNGAGKSTLAKAVRKAKGESQDTISQAEFLSINNLPIELTEEEKSHVFVFDEEYIDKNVKFHEPGLDTIIMLGHQVEIAEQLQEAQKNLEKAKGEFDIQEKTIIENEKIECKNSPKYHIKKMRLALQGDDCWAGRDKLIKNNRQNTGVRDDTYKQFITLTTTKTRDQLIIEFNETLKVLRIAQQGDAAISTKVPIFNKKYDETNILKLLRTKIERPELSERECYLLELAQTGRSSQLNDMIDIFSNTETYICPTCLQPVSEKYKQDLVQSVQKVLSKTVEEHLAELRTVMAEEIEIDFSPFSKLEMSTNSCLEILAQINMGIRNNNLLIQSKIDNPYSICNGEIISVSNLLTQLNKALENLENERLEYNKKITDTKPIIKRLTEINNLIAYLDIRELYIQYLACKAQLKKEHEKLEERRATCTNLTKLVDELEAKQKNVRVALSIINRNLSYIFFSNDRFKIDYRNNNYVLLSNGKPVQPSKISQGERNIIGLCYFFASILENQEETTAYTKEYLLLIDDPVSSFDMENKTGIMSFLRYQLGKFLLGNEYTKSIIMTHDLLTYYDSEKMFGELIEASKVKYGGDKPVYKRYELKNKILIPFPHNGRQEYTELMKIVYRFALGDADEYELVIGNIMRQVLEAFSTFQYKKGIEEVSTDRSILAILPEKEYQSYFENLMYRLILNNGSHRLDQTRSMSDMNFFTVISDSEKKRTAKEILCFIYLLNEKHVLAHLDGCSNVQSNLSKWCNDVKNKVGA</sequence>
<gene>
    <name evidence="3" type="ORF">RGLFYP19_00155</name>
</gene>
<evidence type="ECO:0000313" key="3">
    <source>
        <dbReference type="EMBL" id="VYU21946.1"/>
    </source>
</evidence>
<accession>A0A6N3CY50</accession>
<protein>
    <recommendedName>
        <fullName evidence="2">Protein CR006 P-loop domain-containing protein</fullName>
    </recommendedName>
</protein>
<dbReference type="InterPro" id="IPR027417">
    <property type="entry name" value="P-loop_NTPase"/>
</dbReference>
<dbReference type="SUPFAM" id="SSF52540">
    <property type="entry name" value="P-loop containing nucleoside triphosphate hydrolases"/>
    <property type="match status" value="1"/>
</dbReference>
<dbReference type="Gene3D" id="3.40.50.300">
    <property type="entry name" value="P-loop containing nucleotide triphosphate hydrolases"/>
    <property type="match status" value="2"/>
</dbReference>
<dbReference type="GO" id="GO:0006302">
    <property type="term" value="P:double-strand break repair"/>
    <property type="evidence" value="ECO:0007669"/>
    <property type="project" value="TreeGrafter"/>
</dbReference>
<organism evidence="3">
    <name type="scientific">Mediterraneibacter gnavus</name>
    <name type="common">Ruminococcus gnavus</name>
    <dbReference type="NCBI Taxonomy" id="33038"/>
    <lineage>
        <taxon>Bacteria</taxon>
        <taxon>Bacillati</taxon>
        <taxon>Bacillota</taxon>
        <taxon>Clostridia</taxon>
        <taxon>Lachnospirales</taxon>
        <taxon>Lachnospiraceae</taxon>
        <taxon>Mediterraneibacter</taxon>
    </lineage>
</organism>
<feature type="coiled-coil region" evidence="1">
    <location>
        <begin position="440"/>
        <end position="477"/>
    </location>
</feature>
<reference evidence="3" key="1">
    <citation type="submission" date="2019-11" db="EMBL/GenBank/DDBJ databases">
        <authorList>
            <person name="Feng L."/>
        </authorList>
    </citation>
    <scope>NUCLEOTIDE SEQUENCE</scope>
    <source>
        <strain evidence="3">RgnavusLFYP19</strain>
    </source>
</reference>
<dbReference type="PANTHER" id="PTHR32182">
    <property type="entry name" value="DNA REPLICATION AND REPAIR PROTEIN RECF"/>
    <property type="match status" value="1"/>
</dbReference>
<dbReference type="AlphaFoldDB" id="A0A6N3CY50"/>
<proteinExistence type="predicted"/>
<name>A0A6N3CY50_MEDGN</name>
<dbReference type="InterPro" id="IPR026866">
    <property type="entry name" value="CR006_AAA"/>
</dbReference>
<feature type="coiled-coil region" evidence="1">
    <location>
        <begin position="117"/>
        <end position="144"/>
    </location>
</feature>
<dbReference type="Pfam" id="PF13166">
    <property type="entry name" value="AAA_13"/>
    <property type="match status" value="1"/>
</dbReference>
<feature type="domain" description="Protein CR006 P-loop" evidence="2">
    <location>
        <begin position="37"/>
        <end position="732"/>
    </location>
</feature>
<evidence type="ECO:0000256" key="1">
    <source>
        <dbReference type="SAM" id="Coils"/>
    </source>
</evidence>
<dbReference type="PANTHER" id="PTHR32182:SF0">
    <property type="entry name" value="DNA REPLICATION AND REPAIR PROTEIN RECF"/>
    <property type="match status" value="1"/>
</dbReference>
<dbReference type="RefSeq" id="WP_156729512.1">
    <property type="nucleotide sequence ID" value="NZ_CACRUK010000023.1"/>
</dbReference>